<dbReference type="AlphaFoldDB" id="A0A914KK65"/>
<evidence type="ECO:0000313" key="1">
    <source>
        <dbReference type="Proteomes" id="UP000887563"/>
    </source>
</evidence>
<dbReference type="WBParaSite" id="Minc3s00027g01694">
    <property type="protein sequence ID" value="Minc3s00027g01694"/>
    <property type="gene ID" value="Minc3s00027g01694"/>
</dbReference>
<accession>A0A914KK65</accession>
<evidence type="ECO:0000313" key="2">
    <source>
        <dbReference type="WBParaSite" id="Minc3s00027g01694"/>
    </source>
</evidence>
<organism evidence="1 2">
    <name type="scientific">Meloidogyne incognita</name>
    <name type="common">Southern root-knot nematode worm</name>
    <name type="synonym">Oxyuris incognita</name>
    <dbReference type="NCBI Taxonomy" id="6306"/>
    <lineage>
        <taxon>Eukaryota</taxon>
        <taxon>Metazoa</taxon>
        <taxon>Ecdysozoa</taxon>
        <taxon>Nematoda</taxon>
        <taxon>Chromadorea</taxon>
        <taxon>Rhabditida</taxon>
        <taxon>Tylenchina</taxon>
        <taxon>Tylenchomorpha</taxon>
        <taxon>Tylenchoidea</taxon>
        <taxon>Meloidogynidae</taxon>
        <taxon>Meloidogyninae</taxon>
        <taxon>Meloidogyne</taxon>
        <taxon>Meloidogyne incognita group</taxon>
    </lineage>
</organism>
<sequence length="130" mass="15377">MIVLIFLFVLSIRRIGYLRLHNILRLPIIIYKTIIIYLNLVKQKQLWHKALFLIDALFQLYAKVLSELTNLVDKNNEQVINEVCADKVKDLDKEKKCSKGLEALVKMNKENIEKIDDFYKLHDNFGKFIL</sequence>
<reference evidence="2" key="1">
    <citation type="submission" date="2022-11" db="UniProtKB">
        <authorList>
            <consortium name="WormBaseParasite"/>
        </authorList>
    </citation>
    <scope>IDENTIFICATION</scope>
</reference>
<name>A0A914KK65_MELIC</name>
<dbReference type="Proteomes" id="UP000887563">
    <property type="component" value="Unplaced"/>
</dbReference>
<proteinExistence type="predicted"/>
<keyword evidence="1" id="KW-1185">Reference proteome</keyword>
<protein>
    <submittedName>
        <fullName evidence="2">Uncharacterized protein</fullName>
    </submittedName>
</protein>